<keyword evidence="1 2" id="KW-0728">SH3 domain</keyword>
<dbReference type="OrthoDB" id="73680at2759"/>
<feature type="compositionally biased region" description="Basic and acidic residues" evidence="3">
    <location>
        <begin position="142"/>
        <end position="155"/>
    </location>
</feature>
<feature type="non-terminal residue" evidence="5">
    <location>
        <position position="155"/>
    </location>
</feature>
<evidence type="ECO:0000313" key="5">
    <source>
        <dbReference type="EMBL" id="KIH43534.1"/>
    </source>
</evidence>
<dbReference type="SMART" id="SM00326">
    <property type="entry name" value="SH3"/>
    <property type="match status" value="1"/>
</dbReference>
<dbReference type="InterPro" id="IPR050384">
    <property type="entry name" value="Endophilin_SH3RF"/>
</dbReference>
<dbReference type="SUPFAM" id="SSF50044">
    <property type="entry name" value="SH3-domain"/>
    <property type="match status" value="1"/>
</dbReference>
<dbReference type="PROSITE" id="PS50002">
    <property type="entry name" value="SH3"/>
    <property type="match status" value="1"/>
</dbReference>
<dbReference type="AlphaFoldDB" id="A0A0C2F9G8"/>
<organism evidence="5 6">
    <name type="scientific">Ancylostoma duodenale</name>
    <dbReference type="NCBI Taxonomy" id="51022"/>
    <lineage>
        <taxon>Eukaryota</taxon>
        <taxon>Metazoa</taxon>
        <taxon>Ecdysozoa</taxon>
        <taxon>Nematoda</taxon>
        <taxon>Chromadorea</taxon>
        <taxon>Rhabditida</taxon>
        <taxon>Rhabditina</taxon>
        <taxon>Rhabditomorpha</taxon>
        <taxon>Strongyloidea</taxon>
        <taxon>Ancylostomatidae</taxon>
        <taxon>Ancylostomatinae</taxon>
        <taxon>Ancylostoma</taxon>
    </lineage>
</organism>
<dbReference type="PANTHER" id="PTHR14167:SF116">
    <property type="entry name" value="CAP, ISOFORM AC"/>
    <property type="match status" value="1"/>
</dbReference>
<sequence>MPLTGFVAPAVVPPAIPTSFTTNFTDVRFREQVASSSNYNVLPYARAVYPFNKMRTRIYVAAVKCLKLMVGIRLKKLKYVAEIDCRAEFPNELSLNVDDIVTLTKRVDKDWLEGSVNGKTGIFPQSFVQIVVDLPGDGSGETDNKRHSSAEEGIG</sequence>
<evidence type="ECO:0000259" key="4">
    <source>
        <dbReference type="PROSITE" id="PS50002"/>
    </source>
</evidence>
<dbReference type="InterPro" id="IPR036028">
    <property type="entry name" value="SH3-like_dom_sf"/>
</dbReference>
<gene>
    <name evidence="5" type="ORF">ANCDUO_26458</name>
</gene>
<protein>
    <submittedName>
        <fullName evidence="5">Variant SH3 domain protein</fullName>
    </submittedName>
</protein>
<reference evidence="5 6" key="1">
    <citation type="submission" date="2013-12" db="EMBL/GenBank/DDBJ databases">
        <title>Draft genome of the parsitic nematode Ancylostoma duodenale.</title>
        <authorList>
            <person name="Mitreva M."/>
        </authorList>
    </citation>
    <scope>NUCLEOTIDE SEQUENCE [LARGE SCALE GENOMIC DNA]</scope>
    <source>
        <strain evidence="5 6">Zhejiang</strain>
    </source>
</reference>
<proteinExistence type="predicted"/>
<dbReference type="Gene3D" id="2.30.30.40">
    <property type="entry name" value="SH3 Domains"/>
    <property type="match status" value="1"/>
</dbReference>
<dbReference type="InterPro" id="IPR001452">
    <property type="entry name" value="SH3_domain"/>
</dbReference>
<keyword evidence="6" id="KW-1185">Reference proteome</keyword>
<feature type="domain" description="SH3" evidence="4">
    <location>
        <begin position="74"/>
        <end position="133"/>
    </location>
</feature>
<evidence type="ECO:0000313" key="6">
    <source>
        <dbReference type="Proteomes" id="UP000054047"/>
    </source>
</evidence>
<evidence type="ECO:0000256" key="1">
    <source>
        <dbReference type="ARBA" id="ARBA00022443"/>
    </source>
</evidence>
<accession>A0A0C2F9G8</accession>
<feature type="region of interest" description="Disordered" evidence="3">
    <location>
        <begin position="136"/>
        <end position="155"/>
    </location>
</feature>
<dbReference type="Proteomes" id="UP000054047">
    <property type="component" value="Unassembled WGS sequence"/>
</dbReference>
<evidence type="ECO:0000256" key="3">
    <source>
        <dbReference type="SAM" id="MobiDB-lite"/>
    </source>
</evidence>
<name>A0A0C2F9G8_9BILA</name>
<dbReference type="EMBL" id="KN785022">
    <property type="protein sequence ID" value="KIH43534.1"/>
    <property type="molecule type" value="Genomic_DNA"/>
</dbReference>
<evidence type="ECO:0000256" key="2">
    <source>
        <dbReference type="PROSITE-ProRule" id="PRU00192"/>
    </source>
</evidence>
<dbReference type="PANTHER" id="PTHR14167">
    <property type="entry name" value="SH3 DOMAIN-CONTAINING"/>
    <property type="match status" value="1"/>
</dbReference>
<dbReference type="Pfam" id="PF14604">
    <property type="entry name" value="SH3_9"/>
    <property type="match status" value="1"/>
</dbReference>